<accession>A0AAD5XJC2</accession>
<protein>
    <submittedName>
        <fullName evidence="2">Uncharacterized protein</fullName>
    </submittedName>
</protein>
<gene>
    <name evidence="2" type="ORF">HK100_003318</name>
</gene>
<dbReference type="AlphaFoldDB" id="A0AAD5XJC2"/>
<keyword evidence="3" id="KW-1185">Reference proteome</keyword>
<feature type="region of interest" description="Disordered" evidence="1">
    <location>
        <begin position="140"/>
        <end position="204"/>
    </location>
</feature>
<proteinExistence type="predicted"/>
<organism evidence="2 3">
    <name type="scientific">Physocladia obscura</name>
    <dbReference type="NCBI Taxonomy" id="109957"/>
    <lineage>
        <taxon>Eukaryota</taxon>
        <taxon>Fungi</taxon>
        <taxon>Fungi incertae sedis</taxon>
        <taxon>Chytridiomycota</taxon>
        <taxon>Chytridiomycota incertae sedis</taxon>
        <taxon>Chytridiomycetes</taxon>
        <taxon>Chytridiales</taxon>
        <taxon>Chytriomycetaceae</taxon>
        <taxon>Physocladia</taxon>
    </lineage>
</organism>
<dbReference type="EMBL" id="JADGJH010000182">
    <property type="protein sequence ID" value="KAJ3134719.1"/>
    <property type="molecule type" value="Genomic_DNA"/>
</dbReference>
<comment type="caution">
    <text evidence="2">The sequence shown here is derived from an EMBL/GenBank/DDBJ whole genome shotgun (WGS) entry which is preliminary data.</text>
</comment>
<evidence type="ECO:0000313" key="2">
    <source>
        <dbReference type="EMBL" id="KAJ3134719.1"/>
    </source>
</evidence>
<sequence length="204" mass="23559">MAFRYSPSSLAPSSVMSATPLVNMQAVPELSMDQVTYYQQQQQQQHQQQQQQQQYYYYDAYGQVQLYPYMQTQQQPSTAPQQQQYQWGYNSNQQSPVLPIAVDSKQLQQNQQNAPLRKHSQSRLATSLANSWNRNSIFIDADRDSGSGGGDNSLLPSPSPPQIRTSERVMKKKQEFNHMSIYTNASANEDEKYEEEEEEEEEKK</sequence>
<dbReference type="Proteomes" id="UP001211907">
    <property type="component" value="Unassembled WGS sequence"/>
</dbReference>
<evidence type="ECO:0000256" key="1">
    <source>
        <dbReference type="SAM" id="MobiDB-lite"/>
    </source>
</evidence>
<evidence type="ECO:0000313" key="3">
    <source>
        <dbReference type="Proteomes" id="UP001211907"/>
    </source>
</evidence>
<feature type="compositionally biased region" description="Acidic residues" evidence="1">
    <location>
        <begin position="191"/>
        <end position="204"/>
    </location>
</feature>
<feature type="compositionally biased region" description="Basic and acidic residues" evidence="1">
    <location>
        <begin position="165"/>
        <end position="176"/>
    </location>
</feature>
<reference evidence="2" key="1">
    <citation type="submission" date="2020-05" db="EMBL/GenBank/DDBJ databases">
        <title>Phylogenomic resolution of chytrid fungi.</title>
        <authorList>
            <person name="Stajich J.E."/>
            <person name="Amses K."/>
            <person name="Simmons R."/>
            <person name="Seto K."/>
            <person name="Myers J."/>
            <person name="Bonds A."/>
            <person name="Quandt C.A."/>
            <person name="Barry K."/>
            <person name="Liu P."/>
            <person name="Grigoriev I."/>
            <person name="Longcore J.E."/>
            <person name="James T.Y."/>
        </authorList>
    </citation>
    <scope>NUCLEOTIDE SEQUENCE</scope>
    <source>
        <strain evidence="2">JEL0513</strain>
    </source>
</reference>
<name>A0AAD5XJC2_9FUNG</name>